<keyword evidence="2" id="KW-1185">Reference proteome</keyword>
<protein>
    <recommendedName>
        <fullName evidence="3">Flagellar associated protein</fullName>
    </recommendedName>
</protein>
<dbReference type="Gene3D" id="3.30.2310.50">
    <property type="entry name" value="Protein of unknown function (DUF3228), domain 1"/>
    <property type="match status" value="2"/>
</dbReference>
<dbReference type="PANTHER" id="PTHR38666">
    <property type="match status" value="1"/>
</dbReference>
<dbReference type="EMBL" id="JALJOR010000012">
    <property type="protein sequence ID" value="KAK9807835.1"/>
    <property type="molecule type" value="Genomic_DNA"/>
</dbReference>
<evidence type="ECO:0000313" key="1">
    <source>
        <dbReference type="EMBL" id="KAK9807835.1"/>
    </source>
</evidence>
<dbReference type="PANTHER" id="PTHR38666:SF2">
    <property type="entry name" value="FLAGELLAR ASSOCIATED PROTEIN"/>
    <property type="match status" value="1"/>
</dbReference>
<organism evidence="1 2">
    <name type="scientific">[Myrmecia] bisecta</name>
    <dbReference type="NCBI Taxonomy" id="41462"/>
    <lineage>
        <taxon>Eukaryota</taxon>
        <taxon>Viridiplantae</taxon>
        <taxon>Chlorophyta</taxon>
        <taxon>core chlorophytes</taxon>
        <taxon>Trebouxiophyceae</taxon>
        <taxon>Trebouxiales</taxon>
        <taxon>Trebouxiaceae</taxon>
        <taxon>Myrmecia</taxon>
    </lineage>
</organism>
<dbReference type="Pfam" id="PF11539">
    <property type="entry name" value="DUF3228"/>
    <property type="match status" value="1"/>
</dbReference>
<dbReference type="Proteomes" id="UP001489004">
    <property type="component" value="Unassembled WGS sequence"/>
</dbReference>
<dbReference type="AlphaFoldDB" id="A0AAW1PDE3"/>
<comment type="caution">
    <text evidence="1">The sequence shown here is derived from an EMBL/GenBank/DDBJ whole genome shotgun (WGS) entry which is preliminary data.</text>
</comment>
<sequence length="218" mass="24451">MAADPSKLLAGDVFFLDEFAVRQWDDPSYSGTRLHFDKAEFLERVHHHHAQGAKLVDGYAAFCKHVFIPNDFAPKAKVGALQITDKNRHLLQSGYSKRRPEELAVLTRWFRERDVEVPDAQYLDVILYSREQLIKEYEAMPTKGDPQQLPRAPWGIISIKAQAEDYETPMQPITIMRNSLGAAEGGSGVPLDKAAYDASVAYWDRHAAIVVGAKPSGE</sequence>
<accession>A0AAW1PDE3</accession>
<dbReference type="InterPro" id="IPR021610">
    <property type="entry name" value="DUF3228"/>
</dbReference>
<reference evidence="1 2" key="1">
    <citation type="journal article" date="2024" name="Nat. Commun.">
        <title>Phylogenomics reveals the evolutionary origins of lichenization in chlorophyte algae.</title>
        <authorList>
            <person name="Puginier C."/>
            <person name="Libourel C."/>
            <person name="Otte J."/>
            <person name="Skaloud P."/>
            <person name="Haon M."/>
            <person name="Grisel S."/>
            <person name="Petersen M."/>
            <person name="Berrin J.G."/>
            <person name="Delaux P.M."/>
            <person name="Dal Grande F."/>
            <person name="Keller J."/>
        </authorList>
    </citation>
    <scope>NUCLEOTIDE SEQUENCE [LARGE SCALE GENOMIC DNA]</scope>
    <source>
        <strain evidence="1 2">SAG 2043</strain>
    </source>
</reference>
<evidence type="ECO:0008006" key="3">
    <source>
        <dbReference type="Google" id="ProtNLM"/>
    </source>
</evidence>
<name>A0AAW1PDE3_9CHLO</name>
<proteinExistence type="predicted"/>
<gene>
    <name evidence="1" type="ORF">WJX72_010616</name>
</gene>
<evidence type="ECO:0000313" key="2">
    <source>
        <dbReference type="Proteomes" id="UP001489004"/>
    </source>
</evidence>